<keyword evidence="3" id="KW-1185">Reference proteome</keyword>
<dbReference type="EMBL" id="AYKW01000023">
    <property type="protein sequence ID" value="PIL29283.1"/>
    <property type="molecule type" value="Genomic_DNA"/>
</dbReference>
<dbReference type="AlphaFoldDB" id="A0A2G8S689"/>
<feature type="transmembrane region" description="Helical" evidence="1">
    <location>
        <begin position="27"/>
        <end position="49"/>
    </location>
</feature>
<evidence type="ECO:0000313" key="2">
    <source>
        <dbReference type="EMBL" id="PIL29283.1"/>
    </source>
</evidence>
<dbReference type="OrthoDB" id="2766567at2759"/>
<proteinExistence type="predicted"/>
<evidence type="ECO:0000313" key="3">
    <source>
        <dbReference type="Proteomes" id="UP000230002"/>
    </source>
</evidence>
<feature type="transmembrane region" description="Helical" evidence="1">
    <location>
        <begin position="69"/>
        <end position="91"/>
    </location>
</feature>
<feature type="transmembrane region" description="Helical" evidence="1">
    <location>
        <begin position="138"/>
        <end position="159"/>
    </location>
</feature>
<keyword evidence="1" id="KW-0472">Membrane</keyword>
<evidence type="ECO:0000256" key="1">
    <source>
        <dbReference type="SAM" id="Phobius"/>
    </source>
</evidence>
<comment type="caution">
    <text evidence="2">The sequence shown here is derived from an EMBL/GenBank/DDBJ whole genome shotgun (WGS) entry which is preliminary data.</text>
</comment>
<accession>A0A2G8S689</accession>
<keyword evidence="1" id="KW-1133">Transmembrane helix</keyword>
<name>A0A2G8S689_9APHY</name>
<feature type="transmembrane region" description="Helical" evidence="1">
    <location>
        <begin position="179"/>
        <end position="200"/>
    </location>
</feature>
<dbReference type="Proteomes" id="UP000230002">
    <property type="component" value="Unassembled WGS sequence"/>
</dbReference>
<gene>
    <name evidence="2" type="ORF">GSI_09334</name>
</gene>
<sequence>MGFFGVIVTQFILYIRRYPKDRMFLKLLVYGVTLLQAAQQVLFTVNAWGVVINPGVSGQVLQRVTASNILIDAVIVAISQAYVLLFCVYYAGRGMRKIHASITSSKLLLIIGTEVHFGTGQHGLSVVSSDDDTMIKGILISVNAVTWSTDVLLSAIFVYSLLKSRTGSSFGNRLVDRVAYLNMNIGVLPSLSALAMLPMFQTPSSQRKPSCKETAFLFTLQSSSPI</sequence>
<reference evidence="2 3" key="1">
    <citation type="journal article" date="2015" name="Sci. Rep.">
        <title>Chromosome-level genome map provides insights into diverse defense mechanisms in the medicinal fungus Ganoderma sinense.</title>
        <authorList>
            <person name="Zhu Y."/>
            <person name="Xu J."/>
            <person name="Sun C."/>
            <person name="Zhou S."/>
            <person name="Xu H."/>
            <person name="Nelson D.R."/>
            <person name="Qian J."/>
            <person name="Song J."/>
            <person name="Luo H."/>
            <person name="Xiang L."/>
            <person name="Li Y."/>
            <person name="Xu Z."/>
            <person name="Ji A."/>
            <person name="Wang L."/>
            <person name="Lu S."/>
            <person name="Hayward A."/>
            <person name="Sun W."/>
            <person name="Li X."/>
            <person name="Schwartz D.C."/>
            <person name="Wang Y."/>
            <person name="Chen S."/>
        </authorList>
    </citation>
    <scope>NUCLEOTIDE SEQUENCE [LARGE SCALE GENOMIC DNA]</scope>
    <source>
        <strain evidence="2 3">ZZ0214-1</strain>
    </source>
</reference>
<organism evidence="2 3">
    <name type="scientific">Ganoderma sinense ZZ0214-1</name>
    <dbReference type="NCBI Taxonomy" id="1077348"/>
    <lineage>
        <taxon>Eukaryota</taxon>
        <taxon>Fungi</taxon>
        <taxon>Dikarya</taxon>
        <taxon>Basidiomycota</taxon>
        <taxon>Agaricomycotina</taxon>
        <taxon>Agaricomycetes</taxon>
        <taxon>Polyporales</taxon>
        <taxon>Polyporaceae</taxon>
        <taxon>Ganoderma</taxon>
    </lineage>
</organism>
<protein>
    <submittedName>
        <fullName evidence="2">Uncharacterized protein</fullName>
    </submittedName>
</protein>
<keyword evidence="1" id="KW-0812">Transmembrane</keyword>